<dbReference type="AlphaFoldDB" id="A0ABD1LNX3"/>
<name>A0ABD1LNX3_9FABA</name>
<evidence type="ECO:0000256" key="1">
    <source>
        <dbReference type="SAM" id="MobiDB-lite"/>
    </source>
</evidence>
<proteinExistence type="predicted"/>
<evidence type="ECO:0000313" key="3">
    <source>
        <dbReference type="Proteomes" id="UP001603857"/>
    </source>
</evidence>
<evidence type="ECO:0000313" key="2">
    <source>
        <dbReference type="EMBL" id="KAL2325176.1"/>
    </source>
</evidence>
<accession>A0ABD1LNX3</accession>
<protein>
    <submittedName>
        <fullName evidence="2">Uncharacterized protein</fullName>
    </submittedName>
</protein>
<feature type="compositionally biased region" description="Pro residues" evidence="1">
    <location>
        <begin position="13"/>
        <end position="24"/>
    </location>
</feature>
<gene>
    <name evidence="2" type="ORF">Fmac_024234</name>
</gene>
<dbReference type="Proteomes" id="UP001603857">
    <property type="component" value="Unassembled WGS sequence"/>
</dbReference>
<dbReference type="EMBL" id="JBGMDY010000008">
    <property type="protein sequence ID" value="KAL2325176.1"/>
    <property type="molecule type" value="Genomic_DNA"/>
</dbReference>
<sequence>MRAPPPPREHNHLPPPNGSTPPPREAMRRPLLVSRTQPCSYPASIRSGSHSPGFATPTKLLDTTGTVFFIDSSKSGFMAHNRLLQPSPHLVPQTPIPLGRHPLHLPLTFHNNFNILTHHDVLVLFNKSSTIE</sequence>
<comment type="caution">
    <text evidence="2">The sequence shown here is derived from an EMBL/GenBank/DDBJ whole genome shotgun (WGS) entry which is preliminary data.</text>
</comment>
<feature type="region of interest" description="Disordered" evidence="1">
    <location>
        <begin position="1"/>
        <end position="31"/>
    </location>
</feature>
<organism evidence="2 3">
    <name type="scientific">Flemingia macrophylla</name>
    <dbReference type="NCBI Taxonomy" id="520843"/>
    <lineage>
        <taxon>Eukaryota</taxon>
        <taxon>Viridiplantae</taxon>
        <taxon>Streptophyta</taxon>
        <taxon>Embryophyta</taxon>
        <taxon>Tracheophyta</taxon>
        <taxon>Spermatophyta</taxon>
        <taxon>Magnoliopsida</taxon>
        <taxon>eudicotyledons</taxon>
        <taxon>Gunneridae</taxon>
        <taxon>Pentapetalae</taxon>
        <taxon>rosids</taxon>
        <taxon>fabids</taxon>
        <taxon>Fabales</taxon>
        <taxon>Fabaceae</taxon>
        <taxon>Papilionoideae</taxon>
        <taxon>50 kb inversion clade</taxon>
        <taxon>NPAAA clade</taxon>
        <taxon>indigoferoid/millettioid clade</taxon>
        <taxon>Phaseoleae</taxon>
        <taxon>Flemingia</taxon>
    </lineage>
</organism>
<reference evidence="2 3" key="1">
    <citation type="submission" date="2024-08" db="EMBL/GenBank/DDBJ databases">
        <title>Insights into the chromosomal genome structure of Flemingia macrophylla.</title>
        <authorList>
            <person name="Ding Y."/>
            <person name="Zhao Y."/>
            <person name="Bi W."/>
            <person name="Wu M."/>
            <person name="Zhao G."/>
            <person name="Gong Y."/>
            <person name="Li W."/>
            <person name="Zhang P."/>
        </authorList>
    </citation>
    <scope>NUCLEOTIDE SEQUENCE [LARGE SCALE GENOMIC DNA]</scope>
    <source>
        <strain evidence="2">DYQJB</strain>
        <tissue evidence="2">Leaf</tissue>
    </source>
</reference>
<keyword evidence="3" id="KW-1185">Reference proteome</keyword>